<evidence type="ECO:0000256" key="7">
    <source>
        <dbReference type="ARBA" id="ARBA00023136"/>
    </source>
</evidence>
<dbReference type="InterPro" id="IPR006629">
    <property type="entry name" value="LITAF"/>
</dbReference>
<reference evidence="11" key="2">
    <citation type="submission" date="2025-08" db="UniProtKB">
        <authorList>
            <consortium name="RefSeq"/>
        </authorList>
    </citation>
    <scope>IDENTIFICATION</scope>
    <source>
        <strain evidence="11">MV-25-SWS-2005</strain>
        <tissue evidence="11">Whole body</tissue>
    </source>
</reference>
<keyword evidence="7 8" id="KW-0472">Membrane</keyword>
<sequence length="111" mass="11720">MDYKGTAPPEYGQFDMPEVPHQVVVQPAAAVTMQAPNVLGDIPAMATCQSCGSRRETAVTFEPNTKTHLLALGICLLGGICCVCIPYCTNSCQTAKHNCSSCGAYLGSYSN</sequence>
<reference evidence="10" key="1">
    <citation type="submission" date="2024-06" db="UniProtKB">
        <authorList>
            <consortium name="RefSeq"/>
        </authorList>
    </citation>
    <scope>NUCLEOTIDE SEQUENCE [LARGE SCALE GENOMIC DNA]</scope>
    <source>
        <strain evidence="10">MV2-25</strain>
    </source>
</reference>
<comment type="subcellular location">
    <subcellularLocation>
        <location evidence="2">Endosome membrane</location>
        <topology evidence="2">Peripheral membrane protein</topology>
    </subcellularLocation>
    <subcellularLocation>
        <location evidence="1">Late endosome membrane</location>
    </subcellularLocation>
    <subcellularLocation>
        <location evidence="3">Lysosome membrane</location>
        <topology evidence="3">Peripheral membrane protein</topology>
        <orientation evidence="3">Cytoplasmic side</orientation>
    </subcellularLocation>
</comment>
<evidence type="ECO:0000256" key="3">
    <source>
        <dbReference type="ARBA" id="ARBA00004630"/>
    </source>
</evidence>
<keyword evidence="8" id="KW-0812">Transmembrane</keyword>
<organism evidence="10 11">
    <name type="scientific">Drosophila pseudoobscura pseudoobscura</name>
    <name type="common">Fruit fly</name>
    <dbReference type="NCBI Taxonomy" id="46245"/>
    <lineage>
        <taxon>Eukaryota</taxon>
        <taxon>Metazoa</taxon>
        <taxon>Ecdysozoa</taxon>
        <taxon>Arthropoda</taxon>
        <taxon>Hexapoda</taxon>
        <taxon>Insecta</taxon>
        <taxon>Pterygota</taxon>
        <taxon>Neoptera</taxon>
        <taxon>Endopterygota</taxon>
        <taxon>Diptera</taxon>
        <taxon>Brachycera</taxon>
        <taxon>Muscomorpha</taxon>
        <taxon>Ephydroidea</taxon>
        <taxon>Drosophilidae</taxon>
        <taxon>Drosophila</taxon>
        <taxon>Sophophora</taxon>
    </lineage>
</organism>
<dbReference type="Proteomes" id="UP000001819">
    <property type="component" value="Chromosome 3"/>
</dbReference>
<evidence type="ECO:0000256" key="1">
    <source>
        <dbReference type="ARBA" id="ARBA00004414"/>
    </source>
</evidence>
<dbReference type="KEGG" id="dpo:4803835"/>
<dbReference type="InParanoid" id="A0A6I8UTF0"/>
<keyword evidence="8" id="KW-1133">Transmembrane helix</keyword>
<evidence type="ECO:0000256" key="2">
    <source>
        <dbReference type="ARBA" id="ARBA00004481"/>
    </source>
</evidence>
<dbReference type="GO" id="GO:0008270">
    <property type="term" value="F:zinc ion binding"/>
    <property type="evidence" value="ECO:0007669"/>
    <property type="project" value="TreeGrafter"/>
</dbReference>
<keyword evidence="5" id="KW-0479">Metal-binding</keyword>
<dbReference type="Pfam" id="PF10601">
    <property type="entry name" value="zf-LITAF-like"/>
    <property type="match status" value="1"/>
</dbReference>
<evidence type="ECO:0000313" key="11">
    <source>
        <dbReference type="RefSeq" id="XP_001360489.2"/>
    </source>
</evidence>
<evidence type="ECO:0000256" key="4">
    <source>
        <dbReference type="ARBA" id="ARBA00005975"/>
    </source>
</evidence>
<protein>
    <submittedName>
        <fullName evidence="11">Lipopolysaccharide-induced tumor necrosis factor-alpha factor homolog</fullName>
    </submittedName>
</protein>
<evidence type="ECO:0000259" key="9">
    <source>
        <dbReference type="PROSITE" id="PS51837"/>
    </source>
</evidence>
<evidence type="ECO:0000256" key="6">
    <source>
        <dbReference type="ARBA" id="ARBA00022833"/>
    </source>
</evidence>
<feature type="domain" description="LITAF" evidence="9">
    <location>
        <begin position="28"/>
        <end position="111"/>
    </location>
</feature>
<comment type="similarity">
    <text evidence="4">Belongs to the CDIP1/LITAF family.</text>
</comment>
<evidence type="ECO:0000256" key="5">
    <source>
        <dbReference type="ARBA" id="ARBA00022723"/>
    </source>
</evidence>
<evidence type="ECO:0000256" key="8">
    <source>
        <dbReference type="SAM" id="Phobius"/>
    </source>
</evidence>
<dbReference type="PANTHER" id="PTHR23292">
    <property type="entry name" value="LIPOPOLYSACCHARIDE-INDUCED TUMOR NECROSIS FACTOR-ALPHA FACTOR"/>
    <property type="match status" value="1"/>
</dbReference>
<evidence type="ECO:0000313" key="10">
    <source>
        <dbReference type="Proteomes" id="UP000001819"/>
    </source>
</evidence>
<keyword evidence="10" id="KW-1185">Reference proteome</keyword>
<dbReference type="AlphaFoldDB" id="A0A6I8UTF0"/>
<dbReference type="Bgee" id="FBgn0078067">
    <property type="expression patterns" value="Expressed in insect adult head and 2 other cell types or tissues"/>
</dbReference>
<dbReference type="FunCoup" id="A0A6I8UTF0">
    <property type="interactions" value="118"/>
</dbReference>
<dbReference type="GO" id="GO:0031902">
    <property type="term" value="C:late endosome membrane"/>
    <property type="evidence" value="ECO:0007669"/>
    <property type="project" value="UniProtKB-SubCell"/>
</dbReference>
<feature type="transmembrane region" description="Helical" evidence="8">
    <location>
        <begin position="69"/>
        <end position="88"/>
    </location>
</feature>
<accession>A0A6I8UTF0</accession>
<name>A0A6I8UTF0_DROPS</name>
<dbReference type="SMART" id="SM00714">
    <property type="entry name" value="LITAF"/>
    <property type="match status" value="1"/>
</dbReference>
<dbReference type="InterPro" id="IPR037519">
    <property type="entry name" value="LITAF_fam"/>
</dbReference>
<gene>
    <name evidence="11" type="primary">LOC4803835</name>
</gene>
<dbReference type="PANTHER" id="PTHR23292:SF14">
    <property type="entry name" value="FI16615P1-RELATED"/>
    <property type="match status" value="1"/>
</dbReference>
<dbReference type="GeneID" id="4803835"/>
<dbReference type="RefSeq" id="XP_001360489.2">
    <property type="nucleotide sequence ID" value="XM_001360452.4"/>
</dbReference>
<dbReference type="PROSITE" id="PS51837">
    <property type="entry name" value="LITAF"/>
    <property type="match status" value="1"/>
</dbReference>
<dbReference type="GO" id="GO:0005765">
    <property type="term" value="C:lysosomal membrane"/>
    <property type="evidence" value="ECO:0007669"/>
    <property type="project" value="UniProtKB-SubCell"/>
</dbReference>
<proteinExistence type="inferred from homology"/>
<dbReference type="OMA" id="CQSAVHT"/>
<keyword evidence="6" id="KW-0862">Zinc</keyword>